<reference evidence="1" key="1">
    <citation type="submission" date="2020-03" db="EMBL/GenBank/DDBJ databases">
        <title>The deep terrestrial virosphere.</title>
        <authorList>
            <person name="Holmfeldt K."/>
            <person name="Nilsson E."/>
            <person name="Simone D."/>
            <person name="Lopez-Fernandez M."/>
            <person name="Wu X."/>
            <person name="de Brujin I."/>
            <person name="Lundin D."/>
            <person name="Andersson A."/>
            <person name="Bertilsson S."/>
            <person name="Dopson M."/>
        </authorList>
    </citation>
    <scope>NUCLEOTIDE SEQUENCE</scope>
    <source>
        <strain evidence="1">TM448A07775</strain>
    </source>
</reference>
<gene>
    <name evidence="1" type="ORF">TM448A07775_0006</name>
</gene>
<organism evidence="1">
    <name type="scientific">viral metagenome</name>
    <dbReference type="NCBI Taxonomy" id="1070528"/>
    <lineage>
        <taxon>unclassified sequences</taxon>
        <taxon>metagenomes</taxon>
        <taxon>organismal metagenomes</taxon>
    </lineage>
</organism>
<accession>A0A6H2A6B4</accession>
<evidence type="ECO:0000313" key="1">
    <source>
        <dbReference type="EMBL" id="QJA55239.1"/>
    </source>
</evidence>
<sequence>MKYEMYVFTAGRLTGLQNVSDWTVTELEATVRAIEFGGSTAEISDKGRLVCYVCRRDLGEIELPAGQLIHGYCDDHFTEAMASIS</sequence>
<name>A0A6H2A6B4_9ZZZZ</name>
<proteinExistence type="predicted"/>
<protein>
    <submittedName>
        <fullName evidence="1">Uncharacterized protein</fullName>
    </submittedName>
</protein>
<dbReference type="AlphaFoldDB" id="A0A6H2A6B4"/>
<dbReference type="EMBL" id="MT144580">
    <property type="protein sequence ID" value="QJA55239.1"/>
    <property type="molecule type" value="Genomic_DNA"/>
</dbReference>